<evidence type="ECO:0000313" key="1">
    <source>
        <dbReference type="EMBL" id="QNQ08937.1"/>
    </source>
</evidence>
<keyword evidence="2" id="KW-1185">Reference proteome</keyword>
<accession>A0A7H0LGY4</accession>
<dbReference type="RefSeq" id="WP_187761263.1">
    <property type="nucleotide sequence ID" value="NZ_CP061038.1"/>
</dbReference>
<dbReference type="EMBL" id="CP061038">
    <property type="protein sequence ID" value="QNQ08937.1"/>
    <property type="molecule type" value="Genomic_DNA"/>
</dbReference>
<name>A0A7H0LGY4_9SPHN</name>
<evidence type="ECO:0008006" key="3">
    <source>
        <dbReference type="Google" id="ProtNLM"/>
    </source>
</evidence>
<dbReference type="KEGG" id="spap:H3Z74_19895"/>
<evidence type="ECO:0000313" key="2">
    <source>
        <dbReference type="Proteomes" id="UP000516148"/>
    </source>
</evidence>
<proteinExistence type="predicted"/>
<dbReference type="AlphaFoldDB" id="A0A7H0LGY4"/>
<reference evidence="1 2" key="1">
    <citation type="submission" date="2020-09" db="EMBL/GenBank/DDBJ databases">
        <title>Sphingomonas sp., a new species isolated from pork steak.</title>
        <authorList>
            <person name="Heidler von Heilborn D."/>
        </authorList>
    </citation>
    <scope>NUCLEOTIDE SEQUENCE [LARGE SCALE GENOMIC DNA]</scope>
    <source>
        <strain evidence="2">S8-3T</strain>
    </source>
</reference>
<protein>
    <recommendedName>
        <fullName evidence="3">YbjN domain-containing protein</fullName>
    </recommendedName>
</protein>
<organism evidence="1 2">
    <name type="scientific">Sphingomonas alpina</name>
    <dbReference type="NCBI Taxonomy" id="653931"/>
    <lineage>
        <taxon>Bacteria</taxon>
        <taxon>Pseudomonadati</taxon>
        <taxon>Pseudomonadota</taxon>
        <taxon>Alphaproteobacteria</taxon>
        <taxon>Sphingomonadales</taxon>
        <taxon>Sphingomonadaceae</taxon>
        <taxon>Sphingomonas</taxon>
    </lineage>
</organism>
<dbReference type="Proteomes" id="UP000516148">
    <property type="component" value="Chromosome"/>
</dbReference>
<sequence length="165" mass="17866">MAHPMILALALLGAPAPSEAPIDASDSGIFEQQLRDMGYAPGKFEINGETATTRIQLDRGDTLSIILGGCTAGSRCSYVVLVGAFDDVEKPPADWVARMNVDHDLIKVWVNDMGLLTYSAGGVMTGASRATLRNWIDLVEQSSRHLAWQAKTDRLTTTVKPPLKR</sequence>
<gene>
    <name evidence="1" type="ORF">H3Z74_19895</name>
</gene>